<protein>
    <recommendedName>
        <fullName evidence="1">Phosphoribosyltransferase domain-containing protein</fullName>
    </recommendedName>
</protein>
<dbReference type="SUPFAM" id="SSF53271">
    <property type="entry name" value="PRTase-like"/>
    <property type="match status" value="1"/>
</dbReference>
<reference evidence="3" key="1">
    <citation type="journal article" date="2014" name="Nat. Commun.">
        <title>Genomic adaptations of the halophilic Dead Sea filamentous fungus Eurotium rubrum.</title>
        <authorList>
            <person name="Kis-Papo T."/>
            <person name="Weig A.R."/>
            <person name="Riley R."/>
            <person name="Persoh D."/>
            <person name="Salamov A."/>
            <person name="Sun H."/>
            <person name="Lipzen A."/>
            <person name="Wasser S.P."/>
            <person name="Rambold G."/>
            <person name="Grigoriev I.V."/>
            <person name="Nevo E."/>
        </authorList>
    </citation>
    <scope>NUCLEOTIDE SEQUENCE [LARGE SCALE GENOMIC DNA]</scope>
    <source>
        <strain evidence="3">CBS 135680</strain>
    </source>
</reference>
<organism evidence="2 3">
    <name type="scientific">Aspergillus ruber (strain CBS 135680)</name>
    <dbReference type="NCBI Taxonomy" id="1388766"/>
    <lineage>
        <taxon>Eukaryota</taxon>
        <taxon>Fungi</taxon>
        <taxon>Dikarya</taxon>
        <taxon>Ascomycota</taxon>
        <taxon>Pezizomycotina</taxon>
        <taxon>Eurotiomycetes</taxon>
        <taxon>Eurotiomycetidae</taxon>
        <taxon>Eurotiales</taxon>
        <taxon>Aspergillaceae</taxon>
        <taxon>Aspergillus</taxon>
        <taxon>Aspergillus subgen. Aspergillus</taxon>
    </lineage>
</organism>
<dbReference type="GeneID" id="63701893"/>
<evidence type="ECO:0000313" key="2">
    <source>
        <dbReference type="EMBL" id="EYE90274.1"/>
    </source>
</evidence>
<proteinExistence type="predicted"/>
<feature type="domain" description="Phosphoribosyltransferase" evidence="1">
    <location>
        <begin position="8"/>
        <end position="151"/>
    </location>
</feature>
<dbReference type="Proteomes" id="UP000019804">
    <property type="component" value="Unassembled WGS sequence"/>
</dbReference>
<evidence type="ECO:0000259" key="1">
    <source>
        <dbReference type="Pfam" id="PF14681"/>
    </source>
</evidence>
<dbReference type="EMBL" id="KK088463">
    <property type="protein sequence ID" value="EYE90274.1"/>
    <property type="molecule type" value="Genomic_DNA"/>
</dbReference>
<dbReference type="AlphaFoldDB" id="A0A017S0W3"/>
<dbReference type="STRING" id="1388766.A0A017S0W3"/>
<dbReference type="HOGENOM" id="CLU_054423_0_0_1"/>
<accession>A0A017S0W3</accession>
<dbReference type="RefSeq" id="XP_040633964.1">
    <property type="nucleotide sequence ID" value="XM_040786769.1"/>
</dbReference>
<name>A0A017S0W3_ASPRC</name>
<evidence type="ECO:0000313" key="3">
    <source>
        <dbReference type="Proteomes" id="UP000019804"/>
    </source>
</evidence>
<keyword evidence="3" id="KW-1185">Reference proteome</keyword>
<dbReference type="InterPro" id="IPR029057">
    <property type="entry name" value="PRTase-like"/>
</dbReference>
<dbReference type="Pfam" id="PF14681">
    <property type="entry name" value="UPRTase"/>
    <property type="match status" value="1"/>
</dbReference>
<sequence>MLPTGATKLLITPMRDATAHRRAGWSLANEFLTDVIGFEKFLIPHVQGHNVGGYQLLHQSPTLIAALMQGGKPMAFGVNNAFPRAMFLHADHNEDITSELLKDRRSIILVDLVTNSGKSILQFVEHIHNLHATIHIVIVAGVVQSQSVCSRSSIECTTDTGNHLFNTVDLS</sequence>
<gene>
    <name evidence="2" type="ORF">EURHEDRAFT_519260</name>
</gene>
<dbReference type="Gene3D" id="3.40.50.2020">
    <property type="match status" value="1"/>
</dbReference>
<dbReference type="InterPro" id="IPR000836">
    <property type="entry name" value="PRTase_dom"/>
</dbReference>
<dbReference type="OrthoDB" id="5416609at2759"/>